<keyword evidence="3" id="KW-1185">Reference proteome</keyword>
<evidence type="ECO:0000313" key="3">
    <source>
        <dbReference type="Proteomes" id="UP000639338"/>
    </source>
</evidence>
<evidence type="ECO:0000313" key="2">
    <source>
        <dbReference type="EMBL" id="KAF7992600.1"/>
    </source>
</evidence>
<reference evidence="2 3" key="1">
    <citation type="submission" date="2020-08" db="EMBL/GenBank/DDBJ databases">
        <title>Aphidius gifuensis genome sequencing and assembly.</title>
        <authorList>
            <person name="Du Z."/>
        </authorList>
    </citation>
    <scope>NUCLEOTIDE SEQUENCE [LARGE SCALE GENOMIC DNA]</scope>
    <source>
        <strain evidence="2">YNYX2018</strain>
        <tissue evidence="2">Adults</tissue>
    </source>
</reference>
<organism evidence="2 3">
    <name type="scientific">Aphidius gifuensis</name>
    <name type="common">Parasitoid wasp</name>
    <dbReference type="NCBI Taxonomy" id="684658"/>
    <lineage>
        <taxon>Eukaryota</taxon>
        <taxon>Metazoa</taxon>
        <taxon>Ecdysozoa</taxon>
        <taxon>Arthropoda</taxon>
        <taxon>Hexapoda</taxon>
        <taxon>Insecta</taxon>
        <taxon>Pterygota</taxon>
        <taxon>Neoptera</taxon>
        <taxon>Endopterygota</taxon>
        <taxon>Hymenoptera</taxon>
        <taxon>Apocrita</taxon>
        <taxon>Ichneumonoidea</taxon>
        <taxon>Braconidae</taxon>
        <taxon>Aphidiinae</taxon>
        <taxon>Aphidius</taxon>
    </lineage>
</organism>
<feature type="coiled-coil region" evidence="1">
    <location>
        <begin position="305"/>
        <end position="339"/>
    </location>
</feature>
<dbReference type="InterPro" id="IPR051147">
    <property type="entry name" value="CFAP_domain-containing"/>
</dbReference>
<evidence type="ECO:0000256" key="1">
    <source>
        <dbReference type="SAM" id="Coils"/>
    </source>
</evidence>
<comment type="caution">
    <text evidence="2">The sequence shown here is derived from an EMBL/GenBank/DDBJ whole genome shotgun (WGS) entry which is preliminary data.</text>
</comment>
<dbReference type="OrthoDB" id="10264063at2759"/>
<accession>A0A835CTR5</accession>
<protein>
    <submittedName>
        <fullName evidence="2">Uncharacterized protein</fullName>
    </submittedName>
</protein>
<dbReference type="PANTHER" id="PTHR21683">
    <property type="entry name" value="COILED-COIL DOMAIN-CONTAINING PROTEIN 42 LIKE-2-LIKE-RELATED"/>
    <property type="match status" value="1"/>
</dbReference>
<proteinExistence type="predicted"/>
<gene>
    <name evidence="2" type="ORF">HCN44_004944</name>
</gene>
<keyword evidence="1" id="KW-0175">Coiled coil</keyword>
<dbReference type="Proteomes" id="UP000639338">
    <property type="component" value="Unassembled WGS sequence"/>
</dbReference>
<name>A0A835CTR5_APHGI</name>
<dbReference type="EMBL" id="JACMRX010000003">
    <property type="protein sequence ID" value="KAF7992600.1"/>
    <property type="molecule type" value="Genomic_DNA"/>
</dbReference>
<dbReference type="PANTHER" id="PTHR21683:SF3">
    <property type="entry name" value="CILIA AND FLAGELLA ASSOCIATED PROTEIN 100"/>
    <property type="match status" value="1"/>
</dbReference>
<dbReference type="AlphaFoldDB" id="A0A835CTR5"/>
<sequence length="524" mass="61418">MDLKNKTIVTKRKIIDNPFAFPSDRLFIAYYKWLQARKKLNTKTEIKKHSKCSRKSLIDNNIFDKFTGPTAITDIDPDYYTDLNGRAIIEKFSSKKYIDQTRKVLRGKIIAGYYRDECIKIDQEFANEHQEIINIEKNRNKYAKAFDKYLSNDYEESMKILNEAQTEAKNTNDTITKRDELSKLFGKTRLEVYQTEEMWCIIKACHDFMIKVSPKDERKTITNISKNNSKSLQNIQIEQASLDKLIETFERDIKIMVPCEIKLKNSRELSKIFSDIELRNLDALIHLESLAGPKDDLSSKMIQAEELVGKEIINIEENLQELKNQIIMSEERANNLEKYADYLLHDVFKKLVCSETVLHLHVFIEDAYETCIGPNDASLDGYTMMKTIEKTYEKLNMTLDNLPQDIVRVCEQQGFAQEMRAIAEAEDAARKFELMHRLLAALERIMSPTNLDKNIKQNYKFIIKKKDKKKQNLLDNKNKKNQALAYFTEQCYYDDFEMTIDHSINNEKIEINNHDNYPKISDDN</sequence>